<dbReference type="AlphaFoldDB" id="A0A7S0HRR5"/>
<dbReference type="PANTHER" id="PTHR21500">
    <property type="entry name" value="TUBULIN-SPECIFIC CHAPERONE A"/>
    <property type="match status" value="1"/>
</dbReference>
<dbReference type="GO" id="GO:0005829">
    <property type="term" value="C:cytosol"/>
    <property type="evidence" value="ECO:0007669"/>
    <property type="project" value="TreeGrafter"/>
</dbReference>
<dbReference type="GO" id="GO:0007023">
    <property type="term" value="P:post-chaperonin tubulin folding pathway"/>
    <property type="evidence" value="ECO:0007669"/>
    <property type="project" value="UniProtKB-UniRule"/>
</dbReference>
<accession>A0A7S0HRR5</accession>
<evidence type="ECO:0000256" key="4">
    <source>
        <dbReference type="SAM" id="Coils"/>
    </source>
</evidence>
<dbReference type="Gene3D" id="1.20.58.90">
    <property type="match status" value="1"/>
</dbReference>
<keyword evidence="4" id="KW-0175">Coiled coil</keyword>
<sequence length="106" mass="11687">MEDAARQLKIKVGVVRRLSKEHASYQKEIDQQTEKIDKMTAAGSCNHDIKQQNEVLKEARVCLNDSGRRLAAAVEELQGLVEEGGDSLMGSADYQEAQDLLKANTA</sequence>
<reference evidence="5" key="1">
    <citation type="submission" date="2021-01" db="EMBL/GenBank/DDBJ databases">
        <authorList>
            <person name="Corre E."/>
            <person name="Pelletier E."/>
            <person name="Niang G."/>
            <person name="Scheremetjew M."/>
            <person name="Finn R."/>
            <person name="Kale V."/>
            <person name="Holt S."/>
            <person name="Cochrane G."/>
            <person name="Meng A."/>
            <person name="Brown T."/>
            <person name="Cohen L."/>
        </authorList>
    </citation>
    <scope>NUCLEOTIDE SEQUENCE</scope>
    <source>
        <strain evidence="5">CCMP325</strain>
    </source>
</reference>
<evidence type="ECO:0000256" key="2">
    <source>
        <dbReference type="ARBA" id="ARBA00023186"/>
    </source>
</evidence>
<proteinExistence type="inferred from homology"/>
<keyword evidence="3" id="KW-0206">Cytoskeleton</keyword>
<protein>
    <recommendedName>
        <fullName evidence="3">Tubulin-specific chaperone A</fullName>
    </recommendedName>
</protein>
<keyword evidence="3" id="KW-0493">Microtubule</keyword>
<gene>
    <name evidence="5" type="ORF">HPHI1048_LOCUS20575</name>
</gene>
<evidence type="ECO:0000256" key="1">
    <source>
        <dbReference type="ARBA" id="ARBA00006806"/>
    </source>
</evidence>
<dbReference type="GO" id="GO:0048487">
    <property type="term" value="F:beta-tubulin binding"/>
    <property type="evidence" value="ECO:0007669"/>
    <property type="project" value="InterPro"/>
</dbReference>
<comment type="subcellular location">
    <subcellularLocation>
        <location evidence="3">Cytoplasm</location>
        <location evidence="3">Cytoskeleton</location>
    </subcellularLocation>
</comment>
<organism evidence="5">
    <name type="scientific">Hanusia phi</name>
    <dbReference type="NCBI Taxonomy" id="3032"/>
    <lineage>
        <taxon>Eukaryota</taxon>
        <taxon>Cryptophyceae</taxon>
        <taxon>Pyrenomonadales</taxon>
        <taxon>Geminigeraceae</taxon>
        <taxon>Hanusia</taxon>
    </lineage>
</organism>
<evidence type="ECO:0000256" key="3">
    <source>
        <dbReference type="RuleBase" id="RU364030"/>
    </source>
</evidence>
<dbReference type="EMBL" id="HBEO01030334">
    <property type="protein sequence ID" value="CAD8502672.1"/>
    <property type="molecule type" value="Transcribed_RNA"/>
</dbReference>
<feature type="coiled-coil region" evidence="4">
    <location>
        <begin position="15"/>
        <end position="42"/>
    </location>
</feature>
<evidence type="ECO:0000313" key="5">
    <source>
        <dbReference type="EMBL" id="CAD8502672.1"/>
    </source>
</evidence>
<keyword evidence="3" id="KW-0963">Cytoplasm</keyword>
<dbReference type="Pfam" id="PF02970">
    <property type="entry name" value="TBCA"/>
    <property type="match status" value="1"/>
</dbReference>
<dbReference type="InterPro" id="IPR004226">
    <property type="entry name" value="TBCA"/>
</dbReference>
<dbReference type="InterPro" id="IPR036126">
    <property type="entry name" value="TBCA_sf"/>
</dbReference>
<dbReference type="PANTHER" id="PTHR21500:SF0">
    <property type="entry name" value="TUBULIN-SPECIFIC CHAPERONE A"/>
    <property type="match status" value="1"/>
</dbReference>
<comment type="subunit">
    <text evidence="3">Supercomplex made of cofactors A to E. Cofactors A and D function by capturing and stabilizing tubulin in a quasi-native conformation. Cofactor E binds to the cofactor D-tubulin complex; interaction with cofactor C then causes the release of tubulin polypeptides that are committed to the native state.</text>
</comment>
<dbReference type="GO" id="GO:0005874">
    <property type="term" value="C:microtubule"/>
    <property type="evidence" value="ECO:0007669"/>
    <property type="project" value="UniProtKB-KW"/>
</dbReference>
<comment type="similarity">
    <text evidence="1 3">Belongs to the TBCA family.</text>
</comment>
<dbReference type="SUPFAM" id="SSF46988">
    <property type="entry name" value="Tubulin chaperone cofactor A"/>
    <property type="match status" value="1"/>
</dbReference>
<keyword evidence="2 3" id="KW-0143">Chaperone</keyword>
<name>A0A7S0HRR5_9CRYP</name>
<dbReference type="GO" id="GO:0007021">
    <property type="term" value="P:tubulin complex assembly"/>
    <property type="evidence" value="ECO:0007669"/>
    <property type="project" value="UniProtKB-UniRule"/>
</dbReference>